<dbReference type="KEGG" id="als:DJ013_00545"/>
<evidence type="ECO:0000256" key="3">
    <source>
        <dbReference type="ARBA" id="ARBA00022729"/>
    </source>
</evidence>
<dbReference type="GO" id="GO:0009279">
    <property type="term" value="C:cell outer membrane"/>
    <property type="evidence" value="ECO:0007669"/>
    <property type="project" value="UniProtKB-SubCell"/>
</dbReference>
<dbReference type="OrthoDB" id="691907at2"/>
<evidence type="ECO:0000256" key="1">
    <source>
        <dbReference type="ARBA" id="ARBA00004442"/>
    </source>
</evidence>
<sequence>MKNIKFLFLLIGGLSTIGCSKLGEEPVGLLAPESFFTSLGDIQTAVNGAYGHMEHRFFMSREMSMSLMLRSDMVDLNPNVTNAERVQFNDVSLLADNANISSYWPKAYQIIGAANQAIAGAELVNADEAAKNKIVAQAYFARAFVYFHLVRQFGAIPYLDAPVTDIQAASTISKTSADEVYANIIADLMFAKQWLPNTQVSRAIPAKSAASSFLADVYLTMGDYQMAYSEAKEVISNEATYNLGLESDFQNLFDVTKIDASKEPLFVIDFIGQSNGDQGRDYQGAFTGIRADDQYGYGGGWSVSVPSLGVYNAWNGQDYRKSVSLDTTGVFKGKIEPYTKFTDFFSAGDNRPHIAKYTRKAGPAAEGNGRTTKSNYIMMRYAEVLLIAAEALNEISPGSAEAAGYVNRVRARARAGAAGGTPSSFPADVSGLSQDVFRVTILEDRKWELAFEFKRWYDIARRKLGDGANGVFSASGLEGAKPNFQSNRDYLFPLPANELVRNPNLLPQNSGY</sequence>
<dbReference type="EMBL" id="CP029480">
    <property type="protein sequence ID" value="AWV96759.1"/>
    <property type="molecule type" value="Genomic_DNA"/>
</dbReference>
<dbReference type="Gene3D" id="1.25.40.390">
    <property type="match status" value="1"/>
</dbReference>
<dbReference type="Pfam" id="PF14322">
    <property type="entry name" value="SusD-like_3"/>
    <property type="match status" value="1"/>
</dbReference>
<reference evidence="8 9" key="1">
    <citation type="submission" date="2018-05" db="EMBL/GenBank/DDBJ databases">
        <title>Complete genome sequence of Arcticibacterium luteifluviistationis SM1504T, a cytophagaceae bacterium isolated from Arctic surface seawater.</title>
        <authorList>
            <person name="Li Y."/>
            <person name="Qin Q.-L."/>
        </authorList>
    </citation>
    <scope>NUCLEOTIDE SEQUENCE [LARGE SCALE GENOMIC DNA]</scope>
    <source>
        <strain evidence="8 9">SM1504</strain>
    </source>
</reference>
<keyword evidence="9" id="KW-1185">Reference proteome</keyword>
<dbReference type="RefSeq" id="WP_111369861.1">
    <property type="nucleotide sequence ID" value="NZ_CP029480.1"/>
</dbReference>
<keyword evidence="4" id="KW-0472">Membrane</keyword>
<evidence type="ECO:0000259" key="6">
    <source>
        <dbReference type="Pfam" id="PF07980"/>
    </source>
</evidence>
<evidence type="ECO:0000313" key="9">
    <source>
        <dbReference type="Proteomes" id="UP000249873"/>
    </source>
</evidence>
<keyword evidence="5" id="KW-0998">Cell outer membrane</keyword>
<evidence type="ECO:0000256" key="4">
    <source>
        <dbReference type="ARBA" id="ARBA00023136"/>
    </source>
</evidence>
<dbReference type="PROSITE" id="PS51257">
    <property type="entry name" value="PROKAR_LIPOPROTEIN"/>
    <property type="match status" value="1"/>
</dbReference>
<dbReference type="Proteomes" id="UP000249873">
    <property type="component" value="Chromosome"/>
</dbReference>
<dbReference type="InterPro" id="IPR012944">
    <property type="entry name" value="SusD_RagB_dom"/>
</dbReference>
<feature type="domain" description="SusD-like N-terminal" evidence="7">
    <location>
        <begin position="70"/>
        <end position="219"/>
    </location>
</feature>
<dbReference type="InterPro" id="IPR011990">
    <property type="entry name" value="TPR-like_helical_dom_sf"/>
</dbReference>
<gene>
    <name evidence="8" type="ORF">DJ013_00545</name>
</gene>
<evidence type="ECO:0000313" key="8">
    <source>
        <dbReference type="EMBL" id="AWV96759.1"/>
    </source>
</evidence>
<feature type="domain" description="RagB/SusD" evidence="6">
    <location>
        <begin position="352"/>
        <end position="512"/>
    </location>
</feature>
<dbReference type="InterPro" id="IPR033985">
    <property type="entry name" value="SusD-like_N"/>
</dbReference>
<dbReference type="AlphaFoldDB" id="A0A2Z4G6J3"/>
<evidence type="ECO:0000256" key="2">
    <source>
        <dbReference type="ARBA" id="ARBA00006275"/>
    </source>
</evidence>
<dbReference type="Pfam" id="PF07980">
    <property type="entry name" value="SusD_RagB"/>
    <property type="match status" value="1"/>
</dbReference>
<keyword evidence="3" id="KW-0732">Signal</keyword>
<comment type="similarity">
    <text evidence="2">Belongs to the SusD family.</text>
</comment>
<accession>A0A2Z4G6J3</accession>
<protein>
    <submittedName>
        <fullName evidence="8">RagB/SusD family nutrient uptake outer membrane protein</fullName>
    </submittedName>
</protein>
<dbReference type="SUPFAM" id="SSF48452">
    <property type="entry name" value="TPR-like"/>
    <property type="match status" value="1"/>
</dbReference>
<evidence type="ECO:0000259" key="7">
    <source>
        <dbReference type="Pfam" id="PF14322"/>
    </source>
</evidence>
<organism evidence="8 9">
    <name type="scientific">Arcticibacterium luteifluviistationis</name>
    <dbReference type="NCBI Taxonomy" id="1784714"/>
    <lineage>
        <taxon>Bacteria</taxon>
        <taxon>Pseudomonadati</taxon>
        <taxon>Bacteroidota</taxon>
        <taxon>Cytophagia</taxon>
        <taxon>Cytophagales</taxon>
        <taxon>Leadbetterellaceae</taxon>
        <taxon>Arcticibacterium</taxon>
    </lineage>
</organism>
<proteinExistence type="inferred from homology"/>
<name>A0A2Z4G6J3_9BACT</name>
<evidence type="ECO:0000256" key="5">
    <source>
        <dbReference type="ARBA" id="ARBA00023237"/>
    </source>
</evidence>
<comment type="subcellular location">
    <subcellularLocation>
        <location evidence="1">Cell outer membrane</location>
    </subcellularLocation>
</comment>